<dbReference type="Proteomes" id="UP000248021">
    <property type="component" value="Unassembled WGS sequence"/>
</dbReference>
<evidence type="ECO:0000313" key="7">
    <source>
        <dbReference type="Proteomes" id="UP000248021"/>
    </source>
</evidence>
<reference evidence="6 7" key="1">
    <citation type="submission" date="2018-05" db="EMBL/GenBank/DDBJ databases">
        <title>Genomic Encyclopedia of Type Strains, Phase IV (KMG-IV): sequencing the most valuable type-strain genomes for metagenomic binning, comparative biology and taxonomic classification.</title>
        <authorList>
            <person name="Goeker M."/>
        </authorList>
    </citation>
    <scope>NUCLEOTIDE SEQUENCE [LARGE SCALE GENOMIC DNA]</scope>
    <source>
        <strain evidence="6 7">DSM 6462</strain>
    </source>
</reference>
<dbReference type="InterPro" id="IPR002173">
    <property type="entry name" value="Carboh/pur_kinase_PfkB_CS"/>
</dbReference>
<protein>
    <submittedName>
        <fullName evidence="6">Sulfofructose kinase</fullName>
    </submittedName>
</protein>
<dbReference type="SUPFAM" id="SSF53613">
    <property type="entry name" value="Ribokinase-like"/>
    <property type="match status" value="1"/>
</dbReference>
<dbReference type="Pfam" id="PF00294">
    <property type="entry name" value="PfkB"/>
    <property type="match status" value="1"/>
</dbReference>
<dbReference type="PRINTS" id="PR00990">
    <property type="entry name" value="RIBOKINASE"/>
</dbReference>
<dbReference type="EMBL" id="QJJK01000015">
    <property type="protein sequence ID" value="PXW52889.1"/>
    <property type="molecule type" value="Genomic_DNA"/>
</dbReference>
<evidence type="ECO:0000256" key="3">
    <source>
        <dbReference type="ARBA" id="ARBA00022777"/>
    </source>
</evidence>
<keyword evidence="7" id="KW-1185">Reference proteome</keyword>
<evidence type="ECO:0000256" key="2">
    <source>
        <dbReference type="ARBA" id="ARBA00022679"/>
    </source>
</evidence>
<dbReference type="PANTHER" id="PTHR10584">
    <property type="entry name" value="SUGAR KINASE"/>
    <property type="match status" value="1"/>
</dbReference>
<dbReference type="PANTHER" id="PTHR10584:SF157">
    <property type="entry name" value="SULFOFRUCTOSE KINASE"/>
    <property type="match status" value="1"/>
</dbReference>
<keyword evidence="2 4" id="KW-0808">Transferase</keyword>
<comment type="caution">
    <text evidence="6">The sequence shown here is derived from an EMBL/GenBank/DDBJ whole genome shotgun (WGS) entry which is preliminary data.</text>
</comment>
<organism evidence="6 7">
    <name type="scientific">Chelatococcus asaccharovorans</name>
    <dbReference type="NCBI Taxonomy" id="28210"/>
    <lineage>
        <taxon>Bacteria</taxon>
        <taxon>Pseudomonadati</taxon>
        <taxon>Pseudomonadota</taxon>
        <taxon>Alphaproteobacteria</taxon>
        <taxon>Hyphomicrobiales</taxon>
        <taxon>Chelatococcaceae</taxon>
        <taxon>Chelatococcus</taxon>
    </lineage>
</organism>
<evidence type="ECO:0000256" key="4">
    <source>
        <dbReference type="RuleBase" id="RU003704"/>
    </source>
</evidence>
<dbReference type="InterPro" id="IPR029056">
    <property type="entry name" value="Ribokinase-like"/>
</dbReference>
<dbReference type="GO" id="GO:0006796">
    <property type="term" value="P:phosphate-containing compound metabolic process"/>
    <property type="evidence" value="ECO:0007669"/>
    <property type="project" value="UniProtKB-ARBA"/>
</dbReference>
<dbReference type="InterPro" id="IPR011611">
    <property type="entry name" value="PfkB_dom"/>
</dbReference>
<proteinExistence type="inferred from homology"/>
<comment type="similarity">
    <text evidence="1 4">Belongs to the carbohydrate kinase PfkB family.</text>
</comment>
<dbReference type="GO" id="GO:0016301">
    <property type="term" value="F:kinase activity"/>
    <property type="evidence" value="ECO:0007669"/>
    <property type="project" value="UniProtKB-KW"/>
</dbReference>
<evidence type="ECO:0000313" key="6">
    <source>
        <dbReference type="EMBL" id="PXW52889.1"/>
    </source>
</evidence>
<name>A0A2V3U5X3_9HYPH</name>
<feature type="domain" description="Carbohydrate kinase PfkB" evidence="5">
    <location>
        <begin position="16"/>
        <end position="299"/>
    </location>
</feature>
<dbReference type="RefSeq" id="WP_110377873.1">
    <property type="nucleotide sequence ID" value="NZ_JAHBRY010000001.1"/>
</dbReference>
<dbReference type="AlphaFoldDB" id="A0A2V3U5X3"/>
<dbReference type="OrthoDB" id="9795789at2"/>
<evidence type="ECO:0000259" key="5">
    <source>
        <dbReference type="Pfam" id="PF00294"/>
    </source>
</evidence>
<gene>
    <name evidence="6" type="ORF">C7450_11588</name>
</gene>
<keyword evidence="3 4" id="KW-0418">Kinase</keyword>
<accession>A0A2V3U5X3</accession>
<dbReference type="Gene3D" id="3.40.1190.20">
    <property type="match status" value="1"/>
</dbReference>
<evidence type="ECO:0000256" key="1">
    <source>
        <dbReference type="ARBA" id="ARBA00010688"/>
    </source>
</evidence>
<dbReference type="GO" id="GO:0005829">
    <property type="term" value="C:cytosol"/>
    <property type="evidence" value="ECO:0007669"/>
    <property type="project" value="TreeGrafter"/>
</dbReference>
<dbReference type="InterPro" id="IPR002139">
    <property type="entry name" value="Ribo/fructo_kinase"/>
</dbReference>
<dbReference type="PROSITE" id="PS00584">
    <property type="entry name" value="PFKB_KINASES_2"/>
    <property type="match status" value="1"/>
</dbReference>
<sequence length="313" mass="32279">MSELTSADLTARAAQTRVICLGHCALDQTWQVDSLLTRGNQKIPARGYHVVGGGMAATAAVAVARLGGQAAFWGRAGRDLAGEAMKRELVAEGVDASGLALIDGAQSSLSAIIIDGQGERQLVNFRGDLPDEADWLPLNQVSEASAVLVDPRWPTGALALFRAARAAGVPTVLDGDVTETDAFQHLLPLTNHAIFSENGLAQFNGLGIEDGLAHAAAFGCRIVAVTRGEEGVTWLEDGRLYHQPAFPVVAVNTNGAGDTFHGAYALAIGAGLGPRAAFAFAAAAAALKCTRPGTRAGIPSLSECLAFEAAQSG</sequence>